<dbReference type="SUPFAM" id="SSF50978">
    <property type="entry name" value="WD40 repeat-like"/>
    <property type="match status" value="1"/>
</dbReference>
<dbReference type="PROSITE" id="PS50294">
    <property type="entry name" value="WD_REPEATS_REGION"/>
    <property type="match status" value="1"/>
</dbReference>
<comment type="similarity">
    <text evidence="9">Belongs to the WD repeat DCAF12 family.</text>
</comment>
<evidence type="ECO:0000256" key="9">
    <source>
        <dbReference type="ARBA" id="ARBA00038022"/>
    </source>
</evidence>
<evidence type="ECO:0000259" key="12">
    <source>
        <dbReference type="Pfam" id="PF23760"/>
    </source>
</evidence>
<evidence type="ECO:0000256" key="10">
    <source>
        <dbReference type="PROSITE-ProRule" id="PRU00221"/>
    </source>
</evidence>
<dbReference type="InterPro" id="IPR001680">
    <property type="entry name" value="WD40_rpt"/>
</dbReference>
<protein>
    <submittedName>
        <fullName evidence="14">DDB1- and CUL4-associated factor 12</fullName>
    </submittedName>
</protein>
<dbReference type="SMART" id="SM00320">
    <property type="entry name" value="WD40"/>
    <property type="match status" value="4"/>
</dbReference>
<dbReference type="GeneID" id="101851856"/>
<comment type="subcellular location">
    <subcellularLocation>
        <location evidence="2">Cytoplasm</location>
    </subcellularLocation>
    <subcellularLocation>
        <location evidence="1">Nucleus</location>
    </subcellularLocation>
</comment>
<comment type="pathway">
    <text evidence="3">Protein modification; protein ubiquitination.</text>
</comment>
<accession>A0ABM0JHV0</accession>
<feature type="domain" description="DDB1- and CUL4-associated factor 12 beta-propeller" evidence="12">
    <location>
        <begin position="129"/>
        <end position="490"/>
    </location>
</feature>
<dbReference type="InterPro" id="IPR056151">
    <property type="entry name" value="Beta-prop_DCAF12"/>
</dbReference>
<dbReference type="PROSITE" id="PS50082">
    <property type="entry name" value="WD_REPEATS_2"/>
    <property type="match status" value="1"/>
</dbReference>
<keyword evidence="8" id="KW-0539">Nucleus</keyword>
<feature type="repeat" description="WD" evidence="10">
    <location>
        <begin position="234"/>
        <end position="274"/>
    </location>
</feature>
<dbReference type="InterPro" id="IPR036322">
    <property type="entry name" value="WD40_repeat_dom_sf"/>
</dbReference>
<proteinExistence type="inferred from homology"/>
<organism evidence="13 14">
    <name type="scientific">Aplysia californica</name>
    <name type="common">California sea hare</name>
    <dbReference type="NCBI Taxonomy" id="6500"/>
    <lineage>
        <taxon>Eukaryota</taxon>
        <taxon>Metazoa</taxon>
        <taxon>Spiralia</taxon>
        <taxon>Lophotrochozoa</taxon>
        <taxon>Mollusca</taxon>
        <taxon>Gastropoda</taxon>
        <taxon>Heterobranchia</taxon>
        <taxon>Euthyneura</taxon>
        <taxon>Tectipleura</taxon>
        <taxon>Aplysiida</taxon>
        <taxon>Aplysioidea</taxon>
        <taxon>Aplysiidae</taxon>
        <taxon>Aplysia</taxon>
    </lineage>
</organism>
<feature type="compositionally biased region" description="Polar residues" evidence="11">
    <location>
        <begin position="49"/>
        <end position="60"/>
    </location>
</feature>
<gene>
    <name evidence="14" type="primary">LOC101851856</name>
</gene>
<feature type="region of interest" description="Disordered" evidence="11">
    <location>
        <begin position="49"/>
        <end position="70"/>
    </location>
</feature>
<evidence type="ECO:0000313" key="14">
    <source>
        <dbReference type="RefSeq" id="XP_005093993.1"/>
    </source>
</evidence>
<evidence type="ECO:0000256" key="11">
    <source>
        <dbReference type="SAM" id="MobiDB-lite"/>
    </source>
</evidence>
<evidence type="ECO:0000256" key="4">
    <source>
        <dbReference type="ARBA" id="ARBA00022490"/>
    </source>
</evidence>
<dbReference type="InterPro" id="IPR015943">
    <property type="entry name" value="WD40/YVTN_repeat-like_dom_sf"/>
</dbReference>
<dbReference type="PANTHER" id="PTHR19860:SF16">
    <property type="entry name" value="DDB1- AND CUL4-ASSOCIATED FACTOR 12"/>
    <property type="match status" value="1"/>
</dbReference>
<evidence type="ECO:0000256" key="1">
    <source>
        <dbReference type="ARBA" id="ARBA00004123"/>
    </source>
</evidence>
<sequence length="491" mass="55692">MDNISPEELIRRTHMGIARLRESQRQLVQDIQERYNELGMAVDQLRSYFNSDSGEDQNSPADDKNCRESKRKRRQSCALHLNDIARPLSSDVVSFLQDRQYGFRGRSRYSQSRSQFLRKQLPDFVSQHLPAILSEKELVLGTMNKVFASKWLNDSQVVLGTKCNKLMVMDVRNNDLVHIPSLRSSEDSVPADCPCGIHAIAINPSRTLLATGAQNTNDLAVYELPTFDALCVGEDAHKDWIFDMDWVDDEHIVTGSRDSTVALWRVNNQSPSLVGASRSVGHSVIKPCQVKPCNRALRVRALALSRNTRLMGVLSMDAKFHFWDLGRFQQLETLDLPWRRENVCVASSDELGVFAVGSEAYVTLVDHRLKPSAKCRSLQIPPRFRERGAERGIRSLSFNENIITIGTGDGRLLFFDMKNNKFLLQMDGKHCELQVGEGWLRNDSNYRDHFLHGYYPNAIYTHCYDEARARIFAAGGPLPAGLYGNYAGLFY</sequence>
<dbReference type="PANTHER" id="PTHR19860">
    <property type="entry name" value="DDB1- AND CUL4-ASSOCIATED FACTOR 12-RELATED"/>
    <property type="match status" value="1"/>
</dbReference>
<keyword evidence="6" id="KW-0677">Repeat</keyword>
<reference evidence="14" key="1">
    <citation type="submission" date="2025-08" db="UniProtKB">
        <authorList>
            <consortium name="RefSeq"/>
        </authorList>
    </citation>
    <scope>IDENTIFICATION</scope>
</reference>
<dbReference type="Pfam" id="PF23760">
    <property type="entry name" value="Beta-prop_DCAF12"/>
    <property type="match status" value="1"/>
</dbReference>
<keyword evidence="4" id="KW-0963">Cytoplasm</keyword>
<name>A0ABM0JHV0_APLCA</name>
<dbReference type="Proteomes" id="UP000694888">
    <property type="component" value="Unplaced"/>
</dbReference>
<evidence type="ECO:0000256" key="8">
    <source>
        <dbReference type="ARBA" id="ARBA00023242"/>
    </source>
</evidence>
<dbReference type="Gene3D" id="2.130.10.10">
    <property type="entry name" value="YVTN repeat-like/Quinoprotein amine dehydrogenase"/>
    <property type="match status" value="2"/>
</dbReference>
<evidence type="ECO:0000256" key="3">
    <source>
        <dbReference type="ARBA" id="ARBA00004906"/>
    </source>
</evidence>
<evidence type="ECO:0000256" key="6">
    <source>
        <dbReference type="ARBA" id="ARBA00022737"/>
    </source>
</evidence>
<evidence type="ECO:0000256" key="5">
    <source>
        <dbReference type="ARBA" id="ARBA00022574"/>
    </source>
</evidence>
<dbReference type="InterPro" id="IPR051191">
    <property type="entry name" value="DCAF12"/>
</dbReference>
<keyword evidence="5 10" id="KW-0853">WD repeat</keyword>
<evidence type="ECO:0000256" key="2">
    <source>
        <dbReference type="ARBA" id="ARBA00004496"/>
    </source>
</evidence>
<keyword evidence="13" id="KW-1185">Reference proteome</keyword>
<evidence type="ECO:0000313" key="13">
    <source>
        <dbReference type="Proteomes" id="UP000694888"/>
    </source>
</evidence>
<dbReference type="RefSeq" id="XP_005093993.1">
    <property type="nucleotide sequence ID" value="XM_005093936.3"/>
</dbReference>
<keyword evidence="7" id="KW-0833">Ubl conjugation pathway</keyword>
<evidence type="ECO:0000256" key="7">
    <source>
        <dbReference type="ARBA" id="ARBA00022786"/>
    </source>
</evidence>